<evidence type="ECO:0000313" key="1">
    <source>
        <dbReference type="EMBL" id="CAI4029901.1"/>
    </source>
</evidence>
<accession>A0AA86T188</accession>
<proteinExistence type="predicted"/>
<gene>
    <name evidence="1" type="ORF">DNFV4_00321</name>
</gene>
<dbReference type="Proteomes" id="UP001179121">
    <property type="component" value="Chromosome"/>
</dbReference>
<dbReference type="AlphaFoldDB" id="A0AA86T188"/>
<keyword evidence="2" id="KW-1185">Reference proteome</keyword>
<reference evidence="1" key="1">
    <citation type="submission" date="2022-10" db="EMBL/GenBank/DDBJ databases">
        <authorList>
            <person name="Koch H."/>
        </authorList>
    </citation>
    <scope>NUCLEOTIDE SEQUENCE</scope>
    <source>
        <strain evidence="1">DNF</strain>
    </source>
</reference>
<sequence length="153" mass="17266">MAEEMRTPDEFGPYLNAAFICEKVLREQDGVMSAIRIIDRVTHAAPGPDVMEPFPYRFALVLNFKSGEALGTYQISIQPIKPNNEKLQAAVYPVNFESPGDRGVGICADMQILFDVPGLWWFDIYLSGEGRVRRVSRIPFRIIYLPQPVKMSG</sequence>
<protein>
    <submittedName>
        <fullName evidence="1">Uncharacterized protein</fullName>
    </submittedName>
</protein>
<dbReference type="KEGG" id="nti:DNFV4_00321"/>
<organism evidence="1 2">
    <name type="scientific">Nitrospira tepida</name>
    <dbReference type="NCBI Taxonomy" id="2973512"/>
    <lineage>
        <taxon>Bacteria</taxon>
        <taxon>Pseudomonadati</taxon>
        <taxon>Nitrospirota</taxon>
        <taxon>Nitrospiria</taxon>
        <taxon>Nitrospirales</taxon>
        <taxon>Nitrospiraceae</taxon>
        <taxon>Nitrospira</taxon>
    </lineage>
</organism>
<name>A0AA86T188_9BACT</name>
<dbReference type="EMBL" id="OX365700">
    <property type="protein sequence ID" value="CAI4029901.1"/>
    <property type="molecule type" value="Genomic_DNA"/>
</dbReference>
<evidence type="ECO:0000313" key="2">
    <source>
        <dbReference type="Proteomes" id="UP001179121"/>
    </source>
</evidence>
<dbReference type="RefSeq" id="WP_289266919.1">
    <property type="nucleotide sequence ID" value="NZ_OX365700.1"/>
</dbReference>